<name>A0A1J4KXM7_9EUKA</name>
<feature type="domain" description="Initiator binding" evidence="1">
    <location>
        <begin position="28"/>
        <end position="152"/>
    </location>
</feature>
<proteinExistence type="predicted"/>
<evidence type="ECO:0000259" key="1">
    <source>
        <dbReference type="Pfam" id="PF10416"/>
    </source>
</evidence>
<comment type="caution">
    <text evidence="2">The sequence shown here is derived from an EMBL/GenBank/DDBJ whole genome shotgun (WGS) entry which is preliminary data.</text>
</comment>
<dbReference type="Proteomes" id="UP000179807">
    <property type="component" value="Unassembled WGS sequence"/>
</dbReference>
<evidence type="ECO:0000313" key="2">
    <source>
        <dbReference type="EMBL" id="OHT14452.1"/>
    </source>
</evidence>
<organism evidence="2 3">
    <name type="scientific">Tritrichomonas foetus</name>
    <dbReference type="NCBI Taxonomy" id="1144522"/>
    <lineage>
        <taxon>Eukaryota</taxon>
        <taxon>Metamonada</taxon>
        <taxon>Parabasalia</taxon>
        <taxon>Tritrichomonadida</taxon>
        <taxon>Tritrichomonadidae</taxon>
        <taxon>Tritrichomonas</taxon>
    </lineage>
</organism>
<dbReference type="InterPro" id="IPR018845">
    <property type="entry name" value="Initiator-bd"/>
</dbReference>
<dbReference type="VEuPathDB" id="TrichDB:TRFO_43047"/>
<dbReference type="GeneID" id="94849303"/>
<dbReference type="AlphaFoldDB" id="A0A1J4KXM7"/>
<keyword evidence="3" id="KW-1185">Reference proteome</keyword>
<dbReference type="Pfam" id="PF10416">
    <property type="entry name" value="IBD"/>
    <property type="match status" value="1"/>
</dbReference>
<protein>
    <recommendedName>
        <fullName evidence="1">Initiator binding domain-containing protein</fullName>
    </recommendedName>
</protein>
<reference evidence="2" key="1">
    <citation type="submission" date="2016-10" db="EMBL/GenBank/DDBJ databases">
        <authorList>
            <person name="Benchimol M."/>
            <person name="Almeida L.G."/>
            <person name="Vasconcelos A.T."/>
            <person name="Perreira-Neves A."/>
            <person name="Rosa I.A."/>
            <person name="Tasca T."/>
            <person name="Bogo M.R."/>
            <person name="de Souza W."/>
        </authorList>
    </citation>
    <scope>NUCLEOTIDE SEQUENCE [LARGE SCALE GENOMIC DNA]</scope>
    <source>
        <strain evidence="2">K</strain>
    </source>
</reference>
<gene>
    <name evidence="2" type="ORF">TRFO_43047</name>
</gene>
<sequence>MSLSSVTEAANVIDPSVPKGAWNKLSQDDRIDYLRLRMRFHQSQRSSGKDSRVASFHKELLQTRAYIERRPEQKEERCIVCGVCFAGKYICINTRLLKYFLGRCKSSINGSIQQMGYVALRTKTKARNCVLAVMHSLVEDVNNLRQWTVRCVSGSAMFAIVSSFPDAKTPEINDSDLTPPATNSNSNLNLPNSNSLLGNSNLNVTSNSITKLNQHQNKTTKVNNQNTSKFNDFSNNNTKLLFSNLPQLISLSISGSTVHPLPDFDDSNWDIASPEPPQCIEEWEIPSPENCFLMTEMPSISFNEDAILPMMDFF</sequence>
<dbReference type="RefSeq" id="XP_068367588.1">
    <property type="nucleotide sequence ID" value="XM_068514599.1"/>
</dbReference>
<accession>A0A1J4KXM7</accession>
<dbReference type="EMBL" id="MLAK01000368">
    <property type="protein sequence ID" value="OHT14452.1"/>
    <property type="molecule type" value="Genomic_DNA"/>
</dbReference>
<evidence type="ECO:0000313" key="3">
    <source>
        <dbReference type="Proteomes" id="UP000179807"/>
    </source>
</evidence>